<reference evidence="2" key="2">
    <citation type="submission" date="2017-06" db="EMBL/GenBank/DDBJ databases">
        <title>WGS assembly of Brachypodium distachyon.</title>
        <authorList>
            <consortium name="The International Brachypodium Initiative"/>
            <person name="Lucas S."/>
            <person name="Harmon-Smith M."/>
            <person name="Lail K."/>
            <person name="Tice H."/>
            <person name="Grimwood J."/>
            <person name="Bruce D."/>
            <person name="Barry K."/>
            <person name="Shu S."/>
            <person name="Lindquist E."/>
            <person name="Wang M."/>
            <person name="Pitluck S."/>
            <person name="Vogel J.P."/>
            <person name="Garvin D.F."/>
            <person name="Mockler T.C."/>
            <person name="Schmutz J."/>
            <person name="Rokhsar D."/>
            <person name="Bevan M.W."/>
        </authorList>
    </citation>
    <scope>NUCLEOTIDE SEQUENCE</scope>
    <source>
        <strain evidence="2">Bd21</strain>
    </source>
</reference>
<dbReference type="Proteomes" id="UP000008810">
    <property type="component" value="Chromosome 5"/>
</dbReference>
<dbReference type="GO" id="GO:0005730">
    <property type="term" value="C:nucleolus"/>
    <property type="evidence" value="ECO:0000318"/>
    <property type="project" value="GO_Central"/>
</dbReference>
<evidence type="ECO:0000313" key="2">
    <source>
        <dbReference type="EMBL" id="PNT61388.1"/>
    </source>
</evidence>
<sequence length="409" mass="44549">MDGRMRQGPDSYQNGQALAGLVSLWVSMVKIAGNWAGTHEASQYFSCPWRERHANPTASHHEFQSNSTPRAASRKLHLTVDRQRRHAPPSACRSICPLLPPLRDRGKGREMGDRKEIGHGRSSSIRYNSDEILAAGARKAAGDFPARATATVDGTVAGDFSLPCFSWMASAPATAAPNPERRVRREAVVRAAEALLRWLQHHASPAPEPIYLLVTLKSPPVRRFEHHLRLPLSPFPSVFLVSDRLPDVLPDDIEPLPSSALRSLPAVARRGLVLVDGRLRIPNSGKASKGRGRLVPVDLADPAWADSAREAARCVELRVEAGTCRAVRVGHAAMAQAEVVENVMAAVEAAAACVPRKWKNVRALHLKAPESIALPLYSASVTSKYDNAAKDAKLEGATVAEQVKRRKKE</sequence>
<dbReference type="Gene3D" id="3.30.190.20">
    <property type="match status" value="1"/>
</dbReference>
<dbReference type="EMBL" id="CM000884">
    <property type="protein sequence ID" value="PNT61388.1"/>
    <property type="molecule type" value="Genomic_DNA"/>
</dbReference>
<dbReference type="ExpressionAtlas" id="A0A2K2CH89">
    <property type="expression patterns" value="baseline"/>
</dbReference>
<evidence type="ECO:0000256" key="1">
    <source>
        <dbReference type="SAM" id="MobiDB-lite"/>
    </source>
</evidence>
<dbReference type="Gramene" id="PNT61388">
    <property type="protein sequence ID" value="PNT61388"/>
    <property type="gene ID" value="BRADI_5g14701v3"/>
</dbReference>
<keyword evidence="4" id="KW-1185">Reference proteome</keyword>
<dbReference type="InParanoid" id="A0A2K2CH89"/>
<evidence type="ECO:0000313" key="3">
    <source>
        <dbReference type="EnsemblPlants" id="PNT61388"/>
    </source>
</evidence>
<name>A0A2K2CH89_BRADI</name>
<reference evidence="3" key="3">
    <citation type="submission" date="2018-08" db="UniProtKB">
        <authorList>
            <consortium name="EnsemblPlants"/>
        </authorList>
    </citation>
    <scope>IDENTIFICATION</scope>
    <source>
        <strain evidence="3">cv. Bd21</strain>
    </source>
</reference>
<dbReference type="SUPFAM" id="SSF56808">
    <property type="entry name" value="Ribosomal protein L1"/>
    <property type="match status" value="1"/>
</dbReference>
<evidence type="ECO:0000313" key="4">
    <source>
        <dbReference type="Proteomes" id="UP000008810"/>
    </source>
</evidence>
<dbReference type="EnsemblPlants" id="PNT61388">
    <property type="protein sequence ID" value="PNT61388"/>
    <property type="gene ID" value="BRADI_5g14701v3"/>
</dbReference>
<feature type="compositionally biased region" description="Basic and acidic residues" evidence="1">
    <location>
        <begin position="103"/>
        <end position="119"/>
    </location>
</feature>
<feature type="region of interest" description="Disordered" evidence="1">
    <location>
        <begin position="103"/>
        <end position="122"/>
    </location>
</feature>
<dbReference type="OrthoDB" id="10251727at2759"/>
<dbReference type="InterPro" id="IPR028364">
    <property type="entry name" value="Ribosomal_uL1/biogenesis"/>
</dbReference>
<dbReference type="Pfam" id="PF00687">
    <property type="entry name" value="Ribosomal_L1"/>
    <property type="match status" value="1"/>
</dbReference>
<dbReference type="InterPro" id="IPR023674">
    <property type="entry name" value="Ribosomal_uL1-like"/>
</dbReference>
<reference evidence="2 3" key="1">
    <citation type="journal article" date="2010" name="Nature">
        <title>Genome sequencing and analysis of the model grass Brachypodium distachyon.</title>
        <authorList>
            <consortium name="International Brachypodium Initiative"/>
        </authorList>
    </citation>
    <scope>NUCLEOTIDE SEQUENCE [LARGE SCALE GENOMIC DNA]</scope>
    <source>
        <strain evidence="2 3">Bd21</strain>
    </source>
</reference>
<dbReference type="AlphaFoldDB" id="A0A2K2CH89"/>
<protein>
    <recommendedName>
        <fullName evidence="5">Ribosomal protein L1</fullName>
    </recommendedName>
</protein>
<evidence type="ECO:0008006" key="5">
    <source>
        <dbReference type="Google" id="ProtNLM"/>
    </source>
</evidence>
<gene>
    <name evidence="2" type="ORF">BRADI_5g14701v3</name>
</gene>
<dbReference type="GO" id="GO:0003723">
    <property type="term" value="F:RNA binding"/>
    <property type="evidence" value="ECO:0000318"/>
    <property type="project" value="GO_Central"/>
</dbReference>
<accession>A0A2K2CH89</accession>
<dbReference type="STRING" id="15368.A0A2K2CH89"/>
<organism evidence="2">
    <name type="scientific">Brachypodium distachyon</name>
    <name type="common">Purple false brome</name>
    <name type="synonym">Trachynia distachya</name>
    <dbReference type="NCBI Taxonomy" id="15368"/>
    <lineage>
        <taxon>Eukaryota</taxon>
        <taxon>Viridiplantae</taxon>
        <taxon>Streptophyta</taxon>
        <taxon>Embryophyta</taxon>
        <taxon>Tracheophyta</taxon>
        <taxon>Spermatophyta</taxon>
        <taxon>Magnoliopsida</taxon>
        <taxon>Liliopsida</taxon>
        <taxon>Poales</taxon>
        <taxon>Poaceae</taxon>
        <taxon>BOP clade</taxon>
        <taxon>Pooideae</taxon>
        <taxon>Stipodae</taxon>
        <taxon>Brachypodieae</taxon>
        <taxon>Brachypodium</taxon>
    </lineage>
</organism>
<proteinExistence type="predicted"/>